<feature type="transmembrane region" description="Helical" evidence="1">
    <location>
        <begin position="161"/>
        <end position="183"/>
    </location>
</feature>
<evidence type="ECO:0000313" key="3">
    <source>
        <dbReference type="Proteomes" id="UP001500582"/>
    </source>
</evidence>
<evidence type="ECO:0000256" key="1">
    <source>
        <dbReference type="SAM" id="Phobius"/>
    </source>
</evidence>
<evidence type="ECO:0008006" key="4">
    <source>
        <dbReference type="Google" id="ProtNLM"/>
    </source>
</evidence>
<evidence type="ECO:0000313" key="2">
    <source>
        <dbReference type="EMBL" id="GAA4307971.1"/>
    </source>
</evidence>
<comment type="caution">
    <text evidence="2">The sequence shown here is derived from an EMBL/GenBank/DDBJ whole genome shotgun (WGS) entry which is preliminary data.</text>
</comment>
<feature type="transmembrane region" description="Helical" evidence="1">
    <location>
        <begin position="73"/>
        <end position="92"/>
    </location>
</feature>
<feature type="transmembrane region" description="Helical" evidence="1">
    <location>
        <begin position="189"/>
        <end position="210"/>
    </location>
</feature>
<feature type="transmembrane region" description="Helical" evidence="1">
    <location>
        <begin position="129"/>
        <end position="149"/>
    </location>
</feature>
<dbReference type="Gene3D" id="1.20.1250.20">
    <property type="entry name" value="MFS general substrate transporter like domains"/>
    <property type="match status" value="1"/>
</dbReference>
<feature type="transmembrane region" description="Helical" evidence="1">
    <location>
        <begin position="40"/>
        <end position="61"/>
    </location>
</feature>
<dbReference type="Proteomes" id="UP001500582">
    <property type="component" value="Unassembled WGS sequence"/>
</dbReference>
<keyword evidence="1" id="KW-1133">Transmembrane helix</keyword>
<dbReference type="SUPFAM" id="SSF103473">
    <property type="entry name" value="MFS general substrate transporter"/>
    <property type="match status" value="1"/>
</dbReference>
<gene>
    <name evidence="2" type="ORF">GCM10023149_01680</name>
</gene>
<organism evidence="2 3">
    <name type="scientific">Mucilaginibacter gynuensis</name>
    <dbReference type="NCBI Taxonomy" id="1302236"/>
    <lineage>
        <taxon>Bacteria</taxon>
        <taxon>Pseudomonadati</taxon>
        <taxon>Bacteroidota</taxon>
        <taxon>Sphingobacteriia</taxon>
        <taxon>Sphingobacteriales</taxon>
        <taxon>Sphingobacteriaceae</taxon>
        <taxon>Mucilaginibacter</taxon>
    </lineage>
</organism>
<protein>
    <recommendedName>
        <fullName evidence="4">MFS transporter</fullName>
    </recommendedName>
</protein>
<dbReference type="InterPro" id="IPR036259">
    <property type="entry name" value="MFS_trans_sf"/>
</dbReference>
<keyword evidence="1" id="KW-0472">Membrane</keyword>
<name>A0ABP8FNV7_9SPHI</name>
<proteinExistence type="predicted"/>
<keyword evidence="1" id="KW-0812">Transmembrane</keyword>
<sequence length="232" mass="26528">MLLWLSYLFINNKNQQALHQQQPIVKTTSGLHIIWAGRGIYTFVYLSGVFHSGVFVWIIYYFSTQYQLDEFQIAPPLLIFGFPGLTITMLMFRYHLDGKVIKILYSGFILTIAGLFVMTANLPLWMAEWLLAIMSVGYCFSQPLFIGILKLPLAGVYAGRLIAIGSGILFAGYGTGPLLMTMLLATNKAVPIVFLVLLILIMATLSRRIWNIPELHKRHYMLLRKWQRSKIY</sequence>
<reference evidence="3" key="1">
    <citation type="journal article" date="2019" name="Int. J. Syst. Evol. Microbiol.">
        <title>The Global Catalogue of Microorganisms (GCM) 10K type strain sequencing project: providing services to taxonomists for standard genome sequencing and annotation.</title>
        <authorList>
            <consortium name="The Broad Institute Genomics Platform"/>
            <consortium name="The Broad Institute Genome Sequencing Center for Infectious Disease"/>
            <person name="Wu L."/>
            <person name="Ma J."/>
        </authorList>
    </citation>
    <scope>NUCLEOTIDE SEQUENCE [LARGE SCALE GENOMIC DNA]</scope>
    <source>
        <strain evidence="3">JCM 17705</strain>
    </source>
</reference>
<feature type="transmembrane region" description="Helical" evidence="1">
    <location>
        <begin position="104"/>
        <end position="123"/>
    </location>
</feature>
<accession>A0ABP8FNV7</accession>
<keyword evidence="3" id="KW-1185">Reference proteome</keyword>
<dbReference type="EMBL" id="BAABFT010000001">
    <property type="protein sequence ID" value="GAA4307971.1"/>
    <property type="molecule type" value="Genomic_DNA"/>
</dbReference>